<comment type="cofactor">
    <cofactor evidence="16 20">
        <name>[2Fe-2S] cluster</name>
        <dbReference type="ChEBI" id="CHEBI:190135"/>
    </cofactor>
</comment>
<evidence type="ECO:0000256" key="13">
    <source>
        <dbReference type="ARBA" id="ARBA00023004"/>
    </source>
</evidence>
<evidence type="ECO:0000256" key="4">
    <source>
        <dbReference type="ARBA" id="ARBA00009334"/>
    </source>
</evidence>
<evidence type="ECO:0000259" key="22">
    <source>
        <dbReference type="PROSITE" id="PS51192"/>
    </source>
</evidence>
<accession>A0A420ICS2</accession>
<dbReference type="GO" id="GO:0003724">
    <property type="term" value="F:RNA helicase activity"/>
    <property type="evidence" value="ECO:0007669"/>
    <property type="project" value="UniProtKB-EC"/>
</dbReference>
<dbReference type="EMBL" id="MCBS01024862">
    <property type="protein sequence ID" value="RKF72333.1"/>
    <property type="molecule type" value="Genomic_DNA"/>
</dbReference>
<dbReference type="Gene3D" id="3.40.50.300">
    <property type="entry name" value="P-loop containing nucleotide triphosphate hydrolases"/>
    <property type="match status" value="2"/>
</dbReference>
<feature type="domain" description="Helicase ATP-binding" evidence="22">
    <location>
        <begin position="381"/>
        <end position="557"/>
    </location>
</feature>
<dbReference type="FunFam" id="3.90.1010.10:FF:000005">
    <property type="entry name" value="Iron-sulfur cluster assembly protein"/>
    <property type="match status" value="1"/>
</dbReference>
<dbReference type="AlphaFoldDB" id="A0A420ICS2"/>
<comment type="function">
    <text evidence="20">Scaffold protein for the de novo synthesis of iron-sulfur (Fe-S) clusters within mitochondria, which is required for maturation of both mitochondrial and cytoplasmic [2Fe-2S] and [4Fe-4S] proteins.</text>
</comment>
<evidence type="ECO:0000256" key="16">
    <source>
        <dbReference type="ARBA" id="ARBA00034078"/>
    </source>
</evidence>
<dbReference type="CDD" id="cd06664">
    <property type="entry name" value="IscU_like"/>
    <property type="match status" value="1"/>
</dbReference>
<keyword evidence="9 19" id="KW-0547">Nucleotide-binding</keyword>
<dbReference type="Proteomes" id="UP000285326">
    <property type="component" value="Unassembled WGS sequence"/>
</dbReference>
<evidence type="ECO:0000256" key="15">
    <source>
        <dbReference type="ARBA" id="ARBA00023242"/>
    </source>
</evidence>
<dbReference type="Pfam" id="PF01592">
    <property type="entry name" value="NifU_N"/>
    <property type="match status" value="1"/>
</dbReference>
<organism evidence="24 25">
    <name type="scientific">Golovinomyces cichoracearum</name>
    <dbReference type="NCBI Taxonomy" id="62708"/>
    <lineage>
        <taxon>Eukaryota</taxon>
        <taxon>Fungi</taxon>
        <taxon>Dikarya</taxon>
        <taxon>Ascomycota</taxon>
        <taxon>Pezizomycotina</taxon>
        <taxon>Leotiomycetes</taxon>
        <taxon>Erysiphales</taxon>
        <taxon>Erysiphaceae</taxon>
        <taxon>Golovinomyces</taxon>
    </lineage>
</organism>
<evidence type="ECO:0000256" key="8">
    <source>
        <dbReference type="ARBA" id="ARBA00022723"/>
    </source>
</evidence>
<feature type="region of interest" description="Disordered" evidence="21">
    <location>
        <begin position="183"/>
        <end position="270"/>
    </location>
</feature>
<keyword evidence="20" id="KW-0496">Mitochondrion</keyword>
<sequence>MFRRISSTIIRASSLHARPHTSPIFTQIKTPSAVSSQRKYHEKVLDHYSRPRNVGSMSKTDLDVGTGLVGAPACGDVMKLQIRVDPKNNTISDVKFKTFGCGSAIASSSYLTELVRGMTLDEASRVQNSQIAAELCLPPVKLHCSMLAEDAIKSAISNYYTKNPKTPSTDLTGNDSRLAKSEVMSKLKGTHKSSKNSRKDKGQKVEEDTNDVAKASKRERKEKRRLQKLQKKSKEKEIQDESDTAPTLARDKFNSVNEEPTSEKISKNCELKSANSARNLNKPDGEKEVEIQKTSTVPLLGNENPENVESSYLQDPKLTAYSQDTIDAYLAENFISITDPATTKSILRPIIKFSHLPNTDSTISAHFEKFKSPTPIQAAAWPFLFSGRDVIGVAETGSGKTMAFALPCVKRILTMSAKKRNKGAKATIVSPTRELAMQSYEQISELCKASGIKAVCIYGGVPKDDQRKALKTADIVVATPGRLNDLINEGYADLSKVMYLVLDEADRMLDKGFEEEIKKIINTTPAAGKRQTLMFTATWPESVRSLASTFMKAPVKILIGDNQTGDLRANNRIVQKVEVVDPRSKEFRLLQILKEYQSGSQKDDRIIVFALYKKEATRVEGFIRSKGFRVAGIHGDLSQEQRIRSLDAFKTGKTPILVATDVAARGLDIPSVKLVLNLTFPLTVEDYVHRIGRTGRAGKEGLAITLFTEHDKAQSGALINVLKAAKQEVPEELLKFGTTVKRKEHEAYGAFAKNVDMTVKPKKIKFD</sequence>
<dbReference type="InterPro" id="IPR011339">
    <property type="entry name" value="ISCU"/>
</dbReference>
<name>A0A420ICS2_9PEZI</name>
<comment type="subcellular location">
    <subcellularLocation>
        <location evidence="20">Mitochondrion matrix</location>
    </subcellularLocation>
    <subcellularLocation>
        <location evidence="1">Nucleus</location>
        <location evidence="1">Nucleolus</location>
    </subcellularLocation>
</comment>
<dbReference type="FunFam" id="3.40.50.300:FF:000008">
    <property type="entry name" value="ATP-dependent RNA helicase RhlB"/>
    <property type="match status" value="1"/>
</dbReference>
<evidence type="ECO:0000256" key="10">
    <source>
        <dbReference type="ARBA" id="ARBA00022801"/>
    </source>
</evidence>
<dbReference type="InterPro" id="IPR011545">
    <property type="entry name" value="DEAD/DEAH_box_helicase_dom"/>
</dbReference>
<dbReference type="UniPathway" id="UPA00266"/>
<dbReference type="PROSITE" id="PS51192">
    <property type="entry name" value="HELICASE_ATP_BIND_1"/>
    <property type="match status" value="1"/>
</dbReference>
<dbReference type="InterPro" id="IPR000629">
    <property type="entry name" value="RNA-helicase_DEAD-box_CS"/>
</dbReference>
<evidence type="ECO:0000256" key="12">
    <source>
        <dbReference type="ARBA" id="ARBA00022840"/>
    </source>
</evidence>
<dbReference type="PROSITE" id="PS00039">
    <property type="entry name" value="DEAD_ATP_HELICASE"/>
    <property type="match status" value="1"/>
</dbReference>
<keyword evidence="12 19" id="KW-0067">ATP-binding</keyword>
<comment type="similarity">
    <text evidence="3 20">Belongs to the NifU family.</text>
</comment>
<dbReference type="InterPro" id="IPR027417">
    <property type="entry name" value="P-loop_NTPase"/>
</dbReference>
<dbReference type="GO" id="GO:0005506">
    <property type="term" value="F:iron ion binding"/>
    <property type="evidence" value="ECO:0007669"/>
    <property type="project" value="UniProtKB-UniRule"/>
</dbReference>
<dbReference type="CDD" id="cd00268">
    <property type="entry name" value="DEADc"/>
    <property type="match status" value="1"/>
</dbReference>
<keyword evidence="20" id="KW-0809">Transit peptide</keyword>
<evidence type="ECO:0000256" key="19">
    <source>
        <dbReference type="RuleBase" id="RU000492"/>
    </source>
</evidence>
<proteinExistence type="inferred from homology"/>
<evidence type="ECO:0000256" key="2">
    <source>
        <dbReference type="ARBA" id="ARBA00005151"/>
    </source>
</evidence>
<evidence type="ECO:0000256" key="5">
    <source>
        <dbReference type="ARBA" id="ARBA00022517"/>
    </source>
</evidence>
<feature type="compositionally biased region" description="Basic and acidic residues" evidence="21">
    <location>
        <begin position="197"/>
        <end position="207"/>
    </location>
</feature>
<dbReference type="SMART" id="SM00487">
    <property type="entry name" value="DEXDc"/>
    <property type="match status" value="1"/>
</dbReference>
<keyword evidence="15" id="KW-0539">Nucleus</keyword>
<comment type="function">
    <text evidence="17">ATP-dependent RNA helicase required for 60S ribosomal subunit synthesis. Involved in efficient pre-rRNA processing, predominantly at site A3, which is necessary for the normal formation of 25S and 5.8S rRNAs.</text>
</comment>
<keyword evidence="10 19" id="KW-0378">Hydrolase</keyword>
<dbReference type="PROSITE" id="PS51194">
    <property type="entry name" value="HELICASE_CTER"/>
    <property type="match status" value="1"/>
</dbReference>
<evidence type="ECO:0000256" key="20">
    <source>
        <dbReference type="RuleBase" id="RU362089"/>
    </source>
</evidence>
<evidence type="ECO:0000313" key="24">
    <source>
        <dbReference type="EMBL" id="RKF72333.1"/>
    </source>
</evidence>
<dbReference type="Pfam" id="PF00271">
    <property type="entry name" value="Helicase_C"/>
    <property type="match status" value="1"/>
</dbReference>
<evidence type="ECO:0000256" key="7">
    <source>
        <dbReference type="ARBA" id="ARBA00022714"/>
    </source>
</evidence>
<evidence type="ECO:0000256" key="3">
    <source>
        <dbReference type="ARBA" id="ARBA00006420"/>
    </source>
</evidence>
<dbReference type="GO" id="GO:0003676">
    <property type="term" value="F:nucleic acid binding"/>
    <property type="evidence" value="ECO:0007669"/>
    <property type="project" value="InterPro"/>
</dbReference>
<dbReference type="InterPro" id="IPR044742">
    <property type="entry name" value="DEAD/DEAH_RhlB"/>
</dbReference>
<dbReference type="InterPro" id="IPR014001">
    <property type="entry name" value="Helicase_ATP-bd"/>
</dbReference>
<dbReference type="GO" id="GO:0016787">
    <property type="term" value="F:hydrolase activity"/>
    <property type="evidence" value="ECO:0007669"/>
    <property type="project" value="UniProtKB-KW"/>
</dbReference>
<dbReference type="CDD" id="cd18787">
    <property type="entry name" value="SF2_C_DEAD"/>
    <property type="match status" value="1"/>
</dbReference>
<evidence type="ECO:0000256" key="6">
    <source>
        <dbReference type="ARBA" id="ARBA00022552"/>
    </source>
</evidence>
<evidence type="ECO:0000256" key="1">
    <source>
        <dbReference type="ARBA" id="ARBA00004604"/>
    </source>
</evidence>
<dbReference type="NCBIfam" id="TIGR01999">
    <property type="entry name" value="iscU"/>
    <property type="match status" value="1"/>
</dbReference>
<reference evidence="24 25" key="1">
    <citation type="journal article" date="2018" name="BMC Genomics">
        <title>Comparative genome analyses reveal sequence features reflecting distinct modes of host-adaptation between dicot and monocot powdery mildew.</title>
        <authorList>
            <person name="Wu Y."/>
            <person name="Ma X."/>
            <person name="Pan Z."/>
            <person name="Kale S.D."/>
            <person name="Song Y."/>
            <person name="King H."/>
            <person name="Zhang Q."/>
            <person name="Presley C."/>
            <person name="Deng X."/>
            <person name="Wei C.I."/>
            <person name="Xiao S."/>
        </authorList>
    </citation>
    <scope>NUCLEOTIDE SEQUENCE [LARGE SCALE GENOMIC DNA]</scope>
    <source>
        <strain evidence="24">UMSG1</strain>
    </source>
</reference>
<keyword evidence="5" id="KW-0690">Ribosome biogenesis</keyword>
<keyword evidence="14 20" id="KW-0411">Iron-sulfur</keyword>
<dbReference type="SUPFAM" id="SSF52540">
    <property type="entry name" value="P-loop containing nucleoside triphosphate hydrolases"/>
    <property type="match status" value="1"/>
</dbReference>
<feature type="compositionally biased region" description="Basic and acidic residues" evidence="21">
    <location>
        <begin position="261"/>
        <end position="270"/>
    </location>
</feature>
<keyword evidence="7 20" id="KW-0001">2Fe-2S</keyword>
<feature type="domain" description="Helicase C-terminal" evidence="23">
    <location>
        <begin position="588"/>
        <end position="737"/>
    </location>
</feature>
<comment type="similarity">
    <text evidence="4">Belongs to the DEAD box helicase family. DDX5/DBP2 subfamily.</text>
</comment>
<comment type="pathway">
    <text evidence="2">Cofactor biosynthesis; iron-sulfur cluster biosynthesis.</text>
</comment>
<dbReference type="SMART" id="SM00490">
    <property type="entry name" value="HELICc"/>
    <property type="match status" value="1"/>
</dbReference>
<keyword evidence="8 20" id="KW-0479">Metal-binding</keyword>
<evidence type="ECO:0000256" key="11">
    <source>
        <dbReference type="ARBA" id="ARBA00022806"/>
    </source>
</evidence>
<dbReference type="Gene3D" id="3.90.1010.10">
    <property type="match status" value="1"/>
</dbReference>
<dbReference type="InterPro" id="IPR002871">
    <property type="entry name" value="NIF_FeS_clus_asmbl_NifU_N"/>
</dbReference>
<dbReference type="Pfam" id="PF00270">
    <property type="entry name" value="DEAD"/>
    <property type="match status" value="1"/>
</dbReference>
<keyword evidence="6" id="KW-0698">rRNA processing</keyword>
<dbReference type="GO" id="GO:0005524">
    <property type="term" value="F:ATP binding"/>
    <property type="evidence" value="ECO:0007669"/>
    <property type="project" value="UniProtKB-KW"/>
</dbReference>
<gene>
    <name evidence="24" type="ORF">GcM1_248078</name>
</gene>
<dbReference type="GO" id="GO:0005759">
    <property type="term" value="C:mitochondrial matrix"/>
    <property type="evidence" value="ECO:0007669"/>
    <property type="project" value="UniProtKB-SubCell"/>
</dbReference>
<evidence type="ECO:0000256" key="18">
    <source>
        <dbReference type="ARBA" id="ARBA00047984"/>
    </source>
</evidence>
<evidence type="ECO:0000256" key="17">
    <source>
        <dbReference type="ARBA" id="ARBA00037449"/>
    </source>
</evidence>
<dbReference type="GO" id="GO:0016226">
    <property type="term" value="P:iron-sulfur cluster assembly"/>
    <property type="evidence" value="ECO:0007669"/>
    <property type="project" value="UniProtKB-UniRule"/>
</dbReference>
<dbReference type="PANTHER" id="PTHR47958">
    <property type="entry name" value="ATP-DEPENDENT RNA HELICASE DBP3"/>
    <property type="match status" value="1"/>
</dbReference>
<comment type="catalytic activity">
    <reaction evidence="18">
        <text>ATP + H2O = ADP + phosphate + H(+)</text>
        <dbReference type="Rhea" id="RHEA:13065"/>
        <dbReference type="ChEBI" id="CHEBI:15377"/>
        <dbReference type="ChEBI" id="CHEBI:15378"/>
        <dbReference type="ChEBI" id="CHEBI:30616"/>
        <dbReference type="ChEBI" id="CHEBI:43474"/>
        <dbReference type="ChEBI" id="CHEBI:456216"/>
        <dbReference type="EC" id="3.6.4.13"/>
    </reaction>
</comment>
<evidence type="ECO:0000313" key="25">
    <source>
        <dbReference type="Proteomes" id="UP000285326"/>
    </source>
</evidence>
<dbReference type="InterPro" id="IPR001650">
    <property type="entry name" value="Helicase_C-like"/>
</dbReference>
<evidence type="ECO:0000256" key="9">
    <source>
        <dbReference type="ARBA" id="ARBA00022741"/>
    </source>
</evidence>
<evidence type="ECO:0000256" key="14">
    <source>
        <dbReference type="ARBA" id="ARBA00023014"/>
    </source>
</evidence>
<keyword evidence="13 20" id="KW-0408">Iron</keyword>
<evidence type="ECO:0000259" key="23">
    <source>
        <dbReference type="PROSITE" id="PS51194"/>
    </source>
</evidence>
<dbReference type="SUPFAM" id="SSF82649">
    <property type="entry name" value="SufE/NifU"/>
    <property type="match status" value="1"/>
</dbReference>
<feature type="compositionally biased region" description="Basic residues" evidence="21">
    <location>
        <begin position="215"/>
        <end position="231"/>
    </location>
</feature>
<evidence type="ECO:0000256" key="21">
    <source>
        <dbReference type="SAM" id="MobiDB-lite"/>
    </source>
</evidence>
<keyword evidence="11 19" id="KW-0347">Helicase</keyword>
<dbReference type="GO" id="GO:0051537">
    <property type="term" value="F:2 iron, 2 sulfur cluster binding"/>
    <property type="evidence" value="ECO:0007669"/>
    <property type="project" value="UniProtKB-KW"/>
</dbReference>
<comment type="caution">
    <text evidence="24">The sequence shown here is derived from an EMBL/GenBank/DDBJ whole genome shotgun (WGS) entry which is preliminary data.</text>
</comment>
<protein>
    <recommendedName>
        <fullName evidence="20">Iron-sulfur cluster assembly protein</fullName>
    </recommendedName>
</protein>